<protein>
    <submittedName>
        <fullName evidence="1">Uncharacterized protein</fullName>
    </submittedName>
</protein>
<accession>A0AAD7AV90</accession>
<name>A0AAD7AV90_9AGAR</name>
<evidence type="ECO:0000313" key="2">
    <source>
        <dbReference type="Proteomes" id="UP001218218"/>
    </source>
</evidence>
<comment type="caution">
    <text evidence="1">The sequence shown here is derived from an EMBL/GenBank/DDBJ whole genome shotgun (WGS) entry which is preliminary data.</text>
</comment>
<keyword evidence="2" id="KW-1185">Reference proteome</keyword>
<reference evidence="1" key="1">
    <citation type="submission" date="2023-03" db="EMBL/GenBank/DDBJ databases">
        <title>Massive genome expansion in bonnet fungi (Mycena s.s.) driven by repeated elements and novel gene families across ecological guilds.</title>
        <authorList>
            <consortium name="Lawrence Berkeley National Laboratory"/>
            <person name="Harder C.B."/>
            <person name="Miyauchi S."/>
            <person name="Viragh M."/>
            <person name="Kuo A."/>
            <person name="Thoen E."/>
            <person name="Andreopoulos B."/>
            <person name="Lu D."/>
            <person name="Skrede I."/>
            <person name="Drula E."/>
            <person name="Henrissat B."/>
            <person name="Morin E."/>
            <person name="Kohler A."/>
            <person name="Barry K."/>
            <person name="LaButti K."/>
            <person name="Morin E."/>
            <person name="Salamov A."/>
            <person name="Lipzen A."/>
            <person name="Mereny Z."/>
            <person name="Hegedus B."/>
            <person name="Baldrian P."/>
            <person name="Stursova M."/>
            <person name="Weitz H."/>
            <person name="Taylor A."/>
            <person name="Grigoriev I.V."/>
            <person name="Nagy L.G."/>
            <person name="Martin F."/>
            <person name="Kauserud H."/>
        </authorList>
    </citation>
    <scope>NUCLEOTIDE SEQUENCE</scope>
    <source>
        <strain evidence="1">CBHHK002</strain>
    </source>
</reference>
<organism evidence="1 2">
    <name type="scientific">Mycena albidolilacea</name>
    <dbReference type="NCBI Taxonomy" id="1033008"/>
    <lineage>
        <taxon>Eukaryota</taxon>
        <taxon>Fungi</taxon>
        <taxon>Dikarya</taxon>
        <taxon>Basidiomycota</taxon>
        <taxon>Agaricomycotina</taxon>
        <taxon>Agaricomycetes</taxon>
        <taxon>Agaricomycetidae</taxon>
        <taxon>Agaricales</taxon>
        <taxon>Marasmiineae</taxon>
        <taxon>Mycenaceae</taxon>
        <taxon>Mycena</taxon>
    </lineage>
</organism>
<evidence type="ECO:0000313" key="1">
    <source>
        <dbReference type="EMBL" id="KAJ7368627.1"/>
    </source>
</evidence>
<dbReference type="Proteomes" id="UP001218218">
    <property type="component" value="Unassembled WGS sequence"/>
</dbReference>
<sequence length="130" mass="13895">MPLGLPFHPRIPHLHSGHTPPTLLPPCCLVLAPPMCRLPSPCALTPPGLRARTTCLPNLLEPAFCSLTFTAPLPVAMQQTTPAQVLWMSMARLLTPPLPLLSFVHAGSTFPHLLAHLCCALVHAPCSVPP</sequence>
<gene>
    <name evidence="1" type="ORF">DFH08DRAFT_947526</name>
</gene>
<dbReference type="AlphaFoldDB" id="A0AAD7AV90"/>
<proteinExistence type="predicted"/>
<dbReference type="EMBL" id="JARIHO010000001">
    <property type="protein sequence ID" value="KAJ7368627.1"/>
    <property type="molecule type" value="Genomic_DNA"/>
</dbReference>